<evidence type="ECO:0000313" key="6">
    <source>
        <dbReference type="Proteomes" id="UP000198757"/>
    </source>
</evidence>
<dbReference type="InterPro" id="IPR000792">
    <property type="entry name" value="Tscrpt_reg_LuxR_C"/>
</dbReference>
<dbReference type="PROSITE" id="PS50043">
    <property type="entry name" value="HTH_LUXR_2"/>
    <property type="match status" value="1"/>
</dbReference>
<dbReference type="InterPro" id="IPR036388">
    <property type="entry name" value="WH-like_DNA-bd_sf"/>
</dbReference>
<evidence type="ECO:0000256" key="3">
    <source>
        <dbReference type="ARBA" id="ARBA00023163"/>
    </source>
</evidence>
<dbReference type="SUPFAM" id="SSF46894">
    <property type="entry name" value="C-terminal effector domain of the bipartite response regulators"/>
    <property type="match status" value="1"/>
</dbReference>
<dbReference type="InterPro" id="IPR016032">
    <property type="entry name" value="Sig_transdc_resp-reg_C-effctor"/>
</dbReference>
<feature type="domain" description="HTH luxR-type" evidence="4">
    <location>
        <begin position="189"/>
        <end position="253"/>
    </location>
</feature>
<keyword evidence="2" id="KW-0238">DNA-binding</keyword>
<dbReference type="GO" id="GO:0003677">
    <property type="term" value="F:DNA binding"/>
    <property type="evidence" value="ECO:0007669"/>
    <property type="project" value="UniProtKB-KW"/>
</dbReference>
<dbReference type="STRING" id="1285928.SAMN04487894_13410"/>
<name>A0A1G7BVM4_NIADE</name>
<dbReference type="GO" id="GO:0006355">
    <property type="term" value="P:regulation of DNA-templated transcription"/>
    <property type="evidence" value="ECO:0007669"/>
    <property type="project" value="InterPro"/>
</dbReference>
<evidence type="ECO:0000256" key="1">
    <source>
        <dbReference type="ARBA" id="ARBA00023015"/>
    </source>
</evidence>
<accession>A0A1G7BVM4</accession>
<dbReference type="SMART" id="SM00421">
    <property type="entry name" value="HTH_LUXR"/>
    <property type="match status" value="1"/>
</dbReference>
<keyword evidence="6" id="KW-1185">Reference proteome</keyword>
<dbReference type="Gene3D" id="1.10.10.10">
    <property type="entry name" value="Winged helix-like DNA-binding domain superfamily/Winged helix DNA-binding domain"/>
    <property type="match status" value="1"/>
</dbReference>
<dbReference type="Proteomes" id="UP000198757">
    <property type="component" value="Unassembled WGS sequence"/>
</dbReference>
<dbReference type="PANTHER" id="PTHR44688:SF16">
    <property type="entry name" value="DNA-BINDING TRANSCRIPTIONAL ACTIVATOR DEVR_DOSR"/>
    <property type="match status" value="1"/>
</dbReference>
<evidence type="ECO:0000313" key="5">
    <source>
        <dbReference type="EMBL" id="SDE31063.1"/>
    </source>
</evidence>
<evidence type="ECO:0000259" key="4">
    <source>
        <dbReference type="PROSITE" id="PS50043"/>
    </source>
</evidence>
<sequence>MELLFQSEHLELRYNQNRDIFQGSWNCCDTADKLVDGLKTYKTIFEKIKPEKIVWDETGLCYTIPPKLQDWILDFLDIPACKYGINYRVAHVLSPDLYANLSLMDMYTEGKTSFTPRFFTHEKAAFNWADLKLTKPPVLDETSEPEWKIERFTKQNKARITIDVDLDDLPHYMFEFKKMMRNRRFYTDSIRRFSMLTPREKFVLALIIRGKANKEIADITSTSCETIKTHRRNLLRKLECRNMAELMMYQVFL</sequence>
<keyword evidence="3" id="KW-0804">Transcription</keyword>
<dbReference type="PRINTS" id="PR00038">
    <property type="entry name" value="HTHLUXR"/>
</dbReference>
<dbReference type="Pfam" id="PF00196">
    <property type="entry name" value="GerE"/>
    <property type="match status" value="1"/>
</dbReference>
<gene>
    <name evidence="5" type="ORF">SAMN04487894_13410</name>
</gene>
<proteinExistence type="predicted"/>
<dbReference type="AlphaFoldDB" id="A0A1G7BVM4"/>
<dbReference type="OrthoDB" id="965844at2"/>
<reference evidence="6" key="1">
    <citation type="submission" date="2016-10" db="EMBL/GenBank/DDBJ databases">
        <authorList>
            <person name="Varghese N."/>
            <person name="Submissions S."/>
        </authorList>
    </citation>
    <scope>NUCLEOTIDE SEQUENCE [LARGE SCALE GENOMIC DNA]</scope>
    <source>
        <strain evidence="6">DSM 25811 / CCM 8410 / LMG 26954 / E90</strain>
    </source>
</reference>
<dbReference type="CDD" id="cd06170">
    <property type="entry name" value="LuxR_C_like"/>
    <property type="match status" value="1"/>
</dbReference>
<evidence type="ECO:0000256" key="2">
    <source>
        <dbReference type="ARBA" id="ARBA00023125"/>
    </source>
</evidence>
<dbReference type="EMBL" id="FMZO01000034">
    <property type="protein sequence ID" value="SDE31063.1"/>
    <property type="molecule type" value="Genomic_DNA"/>
</dbReference>
<dbReference type="RefSeq" id="WP_090393634.1">
    <property type="nucleotide sequence ID" value="NZ_FMZO01000034.1"/>
</dbReference>
<organism evidence="5 6">
    <name type="scientific">Niabella drilacis (strain DSM 25811 / CCM 8410 / CCUG 62505 / LMG 26954 / E90)</name>
    <dbReference type="NCBI Taxonomy" id="1285928"/>
    <lineage>
        <taxon>Bacteria</taxon>
        <taxon>Pseudomonadati</taxon>
        <taxon>Bacteroidota</taxon>
        <taxon>Chitinophagia</taxon>
        <taxon>Chitinophagales</taxon>
        <taxon>Chitinophagaceae</taxon>
        <taxon>Niabella</taxon>
    </lineage>
</organism>
<protein>
    <submittedName>
        <fullName evidence="5">Regulatory protein, luxR family</fullName>
    </submittedName>
</protein>
<dbReference type="PANTHER" id="PTHR44688">
    <property type="entry name" value="DNA-BINDING TRANSCRIPTIONAL ACTIVATOR DEVR_DOSR"/>
    <property type="match status" value="1"/>
</dbReference>
<keyword evidence="1" id="KW-0805">Transcription regulation</keyword>